<dbReference type="GO" id="GO:0005737">
    <property type="term" value="C:cytoplasm"/>
    <property type="evidence" value="ECO:0007669"/>
    <property type="project" value="UniProtKB-SubCell"/>
</dbReference>
<proteinExistence type="inferred from homology"/>
<dbReference type="AlphaFoldDB" id="A0AAE4SDD0"/>
<evidence type="ECO:0000313" key="6">
    <source>
        <dbReference type="EMBL" id="MDV0446634.1"/>
    </source>
</evidence>
<reference evidence="6" key="1">
    <citation type="submission" date="2023-06" db="EMBL/GenBank/DDBJ databases">
        <title>Genome sequence of Methanosarcinaceae archaeon Ag5.</title>
        <authorList>
            <person name="Protasov E."/>
            <person name="Platt K."/>
            <person name="Poehlein A."/>
            <person name="Daniel R."/>
            <person name="Brune A."/>
        </authorList>
    </citation>
    <scope>NUCLEOTIDE SEQUENCE</scope>
    <source>
        <strain evidence="6">Ag5</strain>
    </source>
</reference>
<dbReference type="GO" id="GO:0042803">
    <property type="term" value="F:protein homodimerization activity"/>
    <property type="evidence" value="ECO:0007669"/>
    <property type="project" value="InterPro"/>
</dbReference>
<dbReference type="PRINTS" id="PR00773">
    <property type="entry name" value="GRPEPROTEIN"/>
</dbReference>
<dbReference type="HAMAP" id="MF_01151">
    <property type="entry name" value="GrpE"/>
    <property type="match status" value="1"/>
</dbReference>
<name>A0AAE4SDD0_9EURY</name>
<dbReference type="GO" id="GO:0051082">
    <property type="term" value="F:unfolded protein binding"/>
    <property type="evidence" value="ECO:0007669"/>
    <property type="project" value="TreeGrafter"/>
</dbReference>
<dbReference type="GO" id="GO:0000774">
    <property type="term" value="F:adenyl-nucleotide exchange factor activity"/>
    <property type="evidence" value="ECO:0007669"/>
    <property type="project" value="InterPro"/>
</dbReference>
<evidence type="ECO:0000313" key="7">
    <source>
        <dbReference type="Proteomes" id="UP001271789"/>
    </source>
</evidence>
<evidence type="ECO:0000256" key="5">
    <source>
        <dbReference type="SAM" id="MobiDB-lite"/>
    </source>
</evidence>
<dbReference type="PANTHER" id="PTHR21237:SF23">
    <property type="entry name" value="GRPE PROTEIN HOMOLOG, MITOCHONDRIAL"/>
    <property type="match status" value="1"/>
</dbReference>
<keyword evidence="7" id="KW-1185">Reference proteome</keyword>
<protein>
    <recommendedName>
        <fullName evidence="3">Protein GrpE</fullName>
    </recommendedName>
    <alternativeName>
        <fullName evidence="3">HSP-70 cofactor</fullName>
    </alternativeName>
</protein>
<evidence type="ECO:0000256" key="3">
    <source>
        <dbReference type="HAMAP-Rule" id="MF_01151"/>
    </source>
</evidence>
<comment type="subcellular location">
    <subcellularLocation>
        <location evidence="3">Cytoplasm</location>
    </subcellularLocation>
</comment>
<dbReference type="InterPro" id="IPR013805">
    <property type="entry name" value="GrpE_CC"/>
</dbReference>
<sequence>MVHKKEDETCYSDAPPEEEFEAEADDDLDMCGECGGTGQVPHPAKGRKSKKDKKSGQSDAESLLAEENAALKQRVDDLTNKYLMMAADFENYRKRSAKQMEESRKFALEPIVKELIEVADNFERAVLSTEKNGKTHDESLLEGLKNTHRQFMSVLESYGVARIPAEPGTEFDPHLHDSVIQVDTNDYPDGTIVNVFTPGYTLHGKVIRPSVVSVANNV</sequence>
<dbReference type="Gene3D" id="3.90.20.20">
    <property type="match status" value="1"/>
</dbReference>
<keyword evidence="3" id="KW-0346">Stress response</keyword>
<accession>A0AAE4SDD0</accession>
<keyword evidence="3" id="KW-0963">Cytoplasm</keyword>
<keyword evidence="2 3" id="KW-0143">Chaperone</keyword>
<feature type="compositionally biased region" description="Acidic residues" evidence="5">
    <location>
        <begin position="15"/>
        <end position="30"/>
    </location>
</feature>
<dbReference type="RefSeq" id="WP_338099039.1">
    <property type="nucleotide sequence ID" value="NZ_JAWDKD010000009.1"/>
</dbReference>
<dbReference type="CDD" id="cd00446">
    <property type="entry name" value="GrpE"/>
    <property type="match status" value="1"/>
</dbReference>
<organism evidence="6 7">
    <name type="scientific">Methanolapillus africanus</name>
    <dbReference type="NCBI Taxonomy" id="3028297"/>
    <lineage>
        <taxon>Archaea</taxon>
        <taxon>Methanobacteriati</taxon>
        <taxon>Methanobacteriota</taxon>
        <taxon>Stenosarchaea group</taxon>
        <taxon>Methanomicrobia</taxon>
        <taxon>Methanosarcinales</taxon>
        <taxon>Methanosarcinaceae</taxon>
        <taxon>Methanolapillus</taxon>
    </lineage>
</organism>
<dbReference type="GO" id="GO:0006457">
    <property type="term" value="P:protein folding"/>
    <property type="evidence" value="ECO:0007669"/>
    <property type="project" value="InterPro"/>
</dbReference>
<dbReference type="Pfam" id="PF01025">
    <property type="entry name" value="GrpE"/>
    <property type="match status" value="1"/>
</dbReference>
<dbReference type="EMBL" id="JAWDKD010000009">
    <property type="protein sequence ID" value="MDV0446634.1"/>
    <property type="molecule type" value="Genomic_DNA"/>
</dbReference>
<evidence type="ECO:0000256" key="2">
    <source>
        <dbReference type="ARBA" id="ARBA00023186"/>
    </source>
</evidence>
<comment type="caution">
    <text evidence="6">The sequence shown here is derived from an EMBL/GenBank/DDBJ whole genome shotgun (WGS) entry which is preliminary data.</text>
</comment>
<dbReference type="NCBIfam" id="NF010738">
    <property type="entry name" value="PRK14140.1"/>
    <property type="match status" value="1"/>
</dbReference>
<dbReference type="InterPro" id="IPR000740">
    <property type="entry name" value="GrpE"/>
</dbReference>
<dbReference type="GO" id="GO:0051087">
    <property type="term" value="F:protein-folding chaperone binding"/>
    <property type="evidence" value="ECO:0007669"/>
    <property type="project" value="InterPro"/>
</dbReference>
<dbReference type="Proteomes" id="UP001271789">
    <property type="component" value="Unassembled WGS sequence"/>
</dbReference>
<feature type="region of interest" description="Disordered" evidence="5">
    <location>
        <begin position="1"/>
        <end position="61"/>
    </location>
</feature>
<evidence type="ECO:0000256" key="4">
    <source>
        <dbReference type="RuleBase" id="RU004478"/>
    </source>
</evidence>
<comment type="subunit">
    <text evidence="3">Homodimer.</text>
</comment>
<dbReference type="PANTHER" id="PTHR21237">
    <property type="entry name" value="GRPE PROTEIN"/>
    <property type="match status" value="1"/>
</dbReference>
<comment type="similarity">
    <text evidence="1 3 4">Belongs to the GrpE family.</text>
</comment>
<dbReference type="SUPFAM" id="SSF58014">
    <property type="entry name" value="Coiled-coil domain of nucleotide exchange factor GrpE"/>
    <property type="match status" value="1"/>
</dbReference>
<dbReference type="InterPro" id="IPR009012">
    <property type="entry name" value="GrpE_head"/>
</dbReference>
<comment type="function">
    <text evidence="3">Participates actively in the response to hyperosmotic and heat shock by preventing the aggregation of stress-denatured proteins, in association with DnaK and GrpE. It is the nucleotide exchange factor for DnaK and may function as a thermosensor. Unfolded proteins bind initially to DnaJ; upon interaction with the DnaJ-bound protein, DnaK hydrolyzes its bound ATP, resulting in the formation of a stable complex. GrpE releases ADP from DnaK; ATP binding to DnaK triggers the release of the substrate protein, thus completing the reaction cycle. Several rounds of ATP-dependent interactions between DnaJ, DnaK and GrpE are required for fully efficient folding.</text>
</comment>
<gene>
    <name evidence="3 6" type="primary">grpE</name>
    <name evidence="6" type="ORF">MsAg5_04830</name>
</gene>
<dbReference type="SUPFAM" id="SSF51064">
    <property type="entry name" value="Head domain of nucleotide exchange factor GrpE"/>
    <property type="match status" value="1"/>
</dbReference>
<feature type="compositionally biased region" description="Basic residues" evidence="5">
    <location>
        <begin position="44"/>
        <end position="53"/>
    </location>
</feature>
<dbReference type="Gene3D" id="2.30.22.10">
    <property type="entry name" value="Head domain of nucleotide exchange factor GrpE"/>
    <property type="match status" value="1"/>
</dbReference>
<evidence type="ECO:0000256" key="1">
    <source>
        <dbReference type="ARBA" id="ARBA00009054"/>
    </source>
</evidence>